<feature type="compositionally biased region" description="Polar residues" evidence="2">
    <location>
        <begin position="241"/>
        <end position="250"/>
    </location>
</feature>
<keyword evidence="3" id="KW-0732">Signal</keyword>
<feature type="repeat" description="TPR" evidence="1">
    <location>
        <begin position="81"/>
        <end position="114"/>
    </location>
</feature>
<accession>A0ABM7ZEB4</accession>
<dbReference type="PROSITE" id="PS50005">
    <property type="entry name" value="TPR"/>
    <property type="match status" value="1"/>
</dbReference>
<dbReference type="InterPro" id="IPR011990">
    <property type="entry name" value="TPR-like_helical_dom_sf"/>
</dbReference>
<dbReference type="EMBL" id="AP025943">
    <property type="protein sequence ID" value="BDL42998.1"/>
    <property type="molecule type" value="Genomic_DNA"/>
</dbReference>
<dbReference type="Proteomes" id="UP001062263">
    <property type="component" value="Chromosome"/>
</dbReference>
<evidence type="ECO:0008006" key="6">
    <source>
        <dbReference type="Google" id="ProtNLM"/>
    </source>
</evidence>
<dbReference type="PROSITE" id="PS50293">
    <property type="entry name" value="TPR_REGION"/>
    <property type="match status" value="1"/>
</dbReference>
<feature type="region of interest" description="Disordered" evidence="2">
    <location>
        <begin position="238"/>
        <end position="259"/>
    </location>
</feature>
<dbReference type="Pfam" id="PF00515">
    <property type="entry name" value="TPR_1"/>
    <property type="match status" value="1"/>
</dbReference>
<name>A0ABM7ZEB4_9BACT</name>
<evidence type="ECO:0000313" key="5">
    <source>
        <dbReference type="Proteomes" id="UP001062263"/>
    </source>
</evidence>
<dbReference type="SUPFAM" id="SSF48452">
    <property type="entry name" value="TPR-like"/>
    <property type="match status" value="1"/>
</dbReference>
<dbReference type="RefSeq" id="WP_215437080.1">
    <property type="nucleotide sequence ID" value="NZ_AP025943.1"/>
</dbReference>
<reference evidence="4" key="1">
    <citation type="submission" date="2022-06" db="EMBL/GenBank/DDBJ databases">
        <title>Akkermansia biwalacus sp. nov., an anaerobic mucin-degrading bacterium isolated from human intestine.</title>
        <authorList>
            <person name="Kobayashi Y."/>
            <person name="Inoue S."/>
            <person name="Kawahara T."/>
            <person name="Kohda N."/>
        </authorList>
    </citation>
    <scope>NUCLEOTIDE SEQUENCE</scope>
    <source>
        <strain evidence="4">WON2089</strain>
    </source>
</reference>
<proteinExistence type="predicted"/>
<dbReference type="SMART" id="SM00028">
    <property type="entry name" value="TPR"/>
    <property type="match status" value="2"/>
</dbReference>
<evidence type="ECO:0000256" key="3">
    <source>
        <dbReference type="SAM" id="SignalP"/>
    </source>
</evidence>
<keyword evidence="1" id="KW-0802">TPR repeat</keyword>
<evidence type="ECO:0000256" key="1">
    <source>
        <dbReference type="PROSITE-ProRule" id="PRU00339"/>
    </source>
</evidence>
<gene>
    <name evidence="4" type="ORF">Abiwalacus_05720</name>
</gene>
<keyword evidence="5" id="KW-1185">Reference proteome</keyword>
<evidence type="ECO:0000313" key="4">
    <source>
        <dbReference type="EMBL" id="BDL42998.1"/>
    </source>
</evidence>
<evidence type="ECO:0000256" key="2">
    <source>
        <dbReference type="SAM" id="MobiDB-lite"/>
    </source>
</evidence>
<sequence>MKAFILLIAALTFAVPHASSQQPEATAPTPAWVQKFNTLPEETRKQYIGKFQEAERFFAQKRTLESLFSLLELEKIFDGNPGLYNLRGACYIEIRNIEKALENFEKALKLDPENLTVQFNLAEALYVSHDYAKALKAFTELLPHFKDTDKNGIIPLLQFKRYICARKLDNQPLAKELEGLYGPMDDTPYYYCIQAVMKYLGGDQNAAQEQVLSAFRIYQGTSALQAFTDAMTEAGILPSPYGQTVPNQPEKTGLEKSRS</sequence>
<protein>
    <recommendedName>
        <fullName evidence="6">Tetratricopeptide repeat protein</fullName>
    </recommendedName>
</protein>
<dbReference type="InterPro" id="IPR019734">
    <property type="entry name" value="TPR_rpt"/>
</dbReference>
<feature type="signal peptide" evidence="3">
    <location>
        <begin position="1"/>
        <end position="18"/>
    </location>
</feature>
<organism evidence="4 5">
    <name type="scientific">Akkermansia biwaensis</name>
    <dbReference type="NCBI Taxonomy" id="2946555"/>
    <lineage>
        <taxon>Bacteria</taxon>
        <taxon>Pseudomonadati</taxon>
        <taxon>Verrucomicrobiota</taxon>
        <taxon>Verrucomicrobiia</taxon>
        <taxon>Verrucomicrobiales</taxon>
        <taxon>Akkermansiaceae</taxon>
        <taxon>Akkermansia</taxon>
    </lineage>
</organism>
<feature type="chain" id="PRO_5045667624" description="Tetratricopeptide repeat protein" evidence="3">
    <location>
        <begin position="19"/>
        <end position="259"/>
    </location>
</feature>
<dbReference type="Gene3D" id="1.25.40.10">
    <property type="entry name" value="Tetratricopeptide repeat domain"/>
    <property type="match status" value="1"/>
</dbReference>